<name>A0ACC2KBU2_PERAE</name>
<dbReference type="Proteomes" id="UP001234297">
    <property type="component" value="Chromosome 4"/>
</dbReference>
<gene>
    <name evidence="1" type="ORF">MRB53_014672</name>
</gene>
<evidence type="ECO:0000313" key="2">
    <source>
        <dbReference type="Proteomes" id="UP001234297"/>
    </source>
</evidence>
<protein>
    <submittedName>
        <fullName evidence="1">Uncharacterized protein</fullName>
    </submittedName>
</protein>
<accession>A0ACC2KBU2</accession>
<reference evidence="1 2" key="1">
    <citation type="journal article" date="2022" name="Hortic Res">
        <title>A haplotype resolved chromosomal level avocado genome allows analysis of novel avocado genes.</title>
        <authorList>
            <person name="Nath O."/>
            <person name="Fletcher S.J."/>
            <person name="Hayward A."/>
            <person name="Shaw L.M."/>
            <person name="Masouleh A.K."/>
            <person name="Furtado A."/>
            <person name="Henry R.J."/>
            <person name="Mitter N."/>
        </authorList>
    </citation>
    <scope>NUCLEOTIDE SEQUENCE [LARGE SCALE GENOMIC DNA]</scope>
    <source>
        <strain evidence="2">cv. Hass</strain>
    </source>
</reference>
<dbReference type="EMBL" id="CM056812">
    <property type="protein sequence ID" value="KAJ8618486.1"/>
    <property type="molecule type" value="Genomic_DNA"/>
</dbReference>
<sequence length="188" mass="21222">MALPPTPAFQSSNHPTTFTCNHHLMLCKSSNNSIFIPQNLLQFPTRRRIAITTALATVFLAREAISNTNMAASLDLRMTVPDQTLEEAEAGIRGHARELLEIKPLIDSELWGDTQKALRERSPYVRQDLYTIIQGKPGSLRPQLRKLYSKLFNSVTRLDYAARSKDANTVQECYNNILSTLDDIFAMI</sequence>
<comment type="caution">
    <text evidence="1">The sequence shown here is derived from an EMBL/GenBank/DDBJ whole genome shotgun (WGS) entry which is preliminary data.</text>
</comment>
<organism evidence="1 2">
    <name type="scientific">Persea americana</name>
    <name type="common">Avocado</name>
    <dbReference type="NCBI Taxonomy" id="3435"/>
    <lineage>
        <taxon>Eukaryota</taxon>
        <taxon>Viridiplantae</taxon>
        <taxon>Streptophyta</taxon>
        <taxon>Embryophyta</taxon>
        <taxon>Tracheophyta</taxon>
        <taxon>Spermatophyta</taxon>
        <taxon>Magnoliopsida</taxon>
        <taxon>Magnoliidae</taxon>
        <taxon>Laurales</taxon>
        <taxon>Lauraceae</taxon>
        <taxon>Persea</taxon>
    </lineage>
</organism>
<proteinExistence type="predicted"/>
<keyword evidence="2" id="KW-1185">Reference proteome</keyword>
<evidence type="ECO:0000313" key="1">
    <source>
        <dbReference type="EMBL" id="KAJ8618486.1"/>
    </source>
</evidence>